<evidence type="ECO:0000313" key="4">
    <source>
        <dbReference type="Proteomes" id="UP000480266"/>
    </source>
</evidence>
<dbReference type="GO" id="GO:0046685">
    <property type="term" value="P:response to arsenic-containing substance"/>
    <property type="evidence" value="ECO:0007669"/>
    <property type="project" value="UniProtKB-KW"/>
</dbReference>
<name>A0A7C9RIQ5_9BRAD</name>
<sequence>MAARSPQAVLFMCGQNSVRSPTAACLLRHLIPRGLYVQSAGVSKADLDPFAVAVMKEIGLDISNHKPWTVADLEDWEGLNFDLIVTLSPEAHHKALQLTATSATEVEYWPTPDPVGVEGRRELQLDAYRHVRDSLQKRIRERFAPPAIKNE</sequence>
<organism evidence="3 4">
    <name type="scientific">Candidatus Afipia apatlaquensis</name>
    <dbReference type="NCBI Taxonomy" id="2712852"/>
    <lineage>
        <taxon>Bacteria</taxon>
        <taxon>Pseudomonadati</taxon>
        <taxon>Pseudomonadota</taxon>
        <taxon>Alphaproteobacteria</taxon>
        <taxon>Hyphomicrobiales</taxon>
        <taxon>Nitrobacteraceae</taxon>
        <taxon>Afipia</taxon>
    </lineage>
</organism>
<dbReference type="InterPro" id="IPR036196">
    <property type="entry name" value="Ptyr_pPase_sf"/>
</dbReference>
<comment type="caution">
    <text evidence="3">The sequence shown here is derived from an EMBL/GenBank/DDBJ whole genome shotgun (WGS) entry which is preliminary data.</text>
</comment>
<accession>A0A7C9RIQ5</accession>
<keyword evidence="1" id="KW-0059">Arsenical resistance</keyword>
<dbReference type="PANTHER" id="PTHR43428">
    <property type="entry name" value="ARSENATE REDUCTASE"/>
    <property type="match status" value="1"/>
</dbReference>
<proteinExistence type="predicted"/>
<dbReference type="Pfam" id="PF01451">
    <property type="entry name" value="LMWPc"/>
    <property type="match status" value="1"/>
</dbReference>
<keyword evidence="4" id="KW-1185">Reference proteome</keyword>
<dbReference type="AlphaFoldDB" id="A0A7C9RIQ5"/>
<dbReference type="EMBL" id="JAAMRR010001245">
    <property type="protein sequence ID" value="NGX98257.1"/>
    <property type="molecule type" value="Genomic_DNA"/>
</dbReference>
<dbReference type="Proteomes" id="UP000480266">
    <property type="component" value="Unassembled WGS sequence"/>
</dbReference>
<evidence type="ECO:0000259" key="2">
    <source>
        <dbReference type="SMART" id="SM00226"/>
    </source>
</evidence>
<dbReference type="Gene3D" id="3.40.50.2300">
    <property type="match status" value="1"/>
</dbReference>
<dbReference type="InterPro" id="IPR023485">
    <property type="entry name" value="Ptyr_pPase"/>
</dbReference>
<dbReference type="PANTHER" id="PTHR43428:SF1">
    <property type="entry name" value="ARSENATE REDUCTASE"/>
    <property type="match status" value="1"/>
</dbReference>
<evidence type="ECO:0000313" key="3">
    <source>
        <dbReference type="EMBL" id="NGX98257.1"/>
    </source>
</evidence>
<feature type="domain" description="Phosphotyrosine protein phosphatase I" evidence="2">
    <location>
        <begin position="7"/>
        <end position="145"/>
    </location>
</feature>
<protein>
    <submittedName>
        <fullName evidence="3">Arsenate reductase ArsC</fullName>
    </submittedName>
</protein>
<evidence type="ECO:0000256" key="1">
    <source>
        <dbReference type="ARBA" id="ARBA00022849"/>
    </source>
</evidence>
<dbReference type="SMART" id="SM00226">
    <property type="entry name" value="LMWPc"/>
    <property type="match status" value="1"/>
</dbReference>
<gene>
    <name evidence="3" type="ORF">G4V63_24530</name>
</gene>
<reference evidence="3" key="1">
    <citation type="submission" date="2020-02" db="EMBL/GenBank/DDBJ databases">
        <title>Draft genome sequence of Candidatus Afipia apatlaquensis IBT-C3, a potential strain for decolorization of textile dyes.</title>
        <authorList>
            <person name="Sanchez-Reyes A."/>
            <person name="Breton-Deval L."/>
            <person name="Mangelson H."/>
            <person name="Sanchez-Flores A."/>
        </authorList>
    </citation>
    <scope>NUCLEOTIDE SEQUENCE [LARGE SCALE GENOMIC DNA]</scope>
    <source>
        <strain evidence="3">IBT-C3</strain>
    </source>
</reference>
<dbReference type="CDD" id="cd16345">
    <property type="entry name" value="LMWP_ArsC"/>
    <property type="match status" value="1"/>
</dbReference>
<dbReference type="SUPFAM" id="SSF52788">
    <property type="entry name" value="Phosphotyrosine protein phosphatases I"/>
    <property type="match status" value="1"/>
</dbReference>